<name>A0ABU5ELF3_9FLAO</name>
<dbReference type="RefSeq" id="WP_320555529.1">
    <property type="nucleotide sequence ID" value="NZ_JAXDAE010000006.1"/>
</dbReference>
<dbReference type="Pfam" id="PF04932">
    <property type="entry name" value="Wzy_C"/>
    <property type="match status" value="1"/>
</dbReference>
<feature type="transmembrane region" description="Helical" evidence="5">
    <location>
        <begin position="103"/>
        <end position="123"/>
    </location>
</feature>
<feature type="transmembrane region" description="Helical" evidence="5">
    <location>
        <begin position="200"/>
        <end position="221"/>
    </location>
</feature>
<dbReference type="Proteomes" id="UP001285855">
    <property type="component" value="Unassembled WGS sequence"/>
</dbReference>
<comment type="caution">
    <text evidence="7">The sequence shown here is derived from an EMBL/GenBank/DDBJ whole genome shotgun (WGS) entry which is preliminary data.</text>
</comment>
<feature type="transmembrane region" description="Helical" evidence="5">
    <location>
        <begin position="6"/>
        <end position="39"/>
    </location>
</feature>
<evidence type="ECO:0000256" key="4">
    <source>
        <dbReference type="ARBA" id="ARBA00023136"/>
    </source>
</evidence>
<organism evidence="7 8">
    <name type="scientific">Winogradskyella aquimaris</name>
    <dbReference type="NCBI Taxonomy" id="864074"/>
    <lineage>
        <taxon>Bacteria</taxon>
        <taxon>Pseudomonadati</taxon>
        <taxon>Bacteroidota</taxon>
        <taxon>Flavobacteriia</taxon>
        <taxon>Flavobacteriales</taxon>
        <taxon>Flavobacteriaceae</taxon>
        <taxon>Winogradskyella</taxon>
    </lineage>
</organism>
<feature type="transmembrane region" description="Helical" evidence="5">
    <location>
        <begin position="228"/>
        <end position="246"/>
    </location>
</feature>
<keyword evidence="8" id="KW-1185">Reference proteome</keyword>
<protein>
    <submittedName>
        <fullName evidence="7">O-antigen ligase family protein</fullName>
    </submittedName>
</protein>
<sequence>METNYIFKILLHAIFGALLYYIGFFPKLFFFGVIGYFLFKIIVSHPKEKTTSVLLGCAYLTGAEVIFRMTGGGLFYESSKYFIIFYIIFGMFYTGVSNKGYPYFIFLICLVPSVIVASTTIGIDGDLRKNVAFVLSGPVCLGISALYCYDKKINMRQILGILHYLSLPIVTLTTYLFLYTPTIKGIVTGTDSNFAASGGFGPNQVSTVLGLGMFVFCVNYFLNSKTKLLRAVNIVLFALVSFRAIITFSRGGVLTAILMIFAFLAIVYSKSNRRQKNIILTSFASFLLISSLIWFVSSNQTDGLIEKRYTNQDKIGREKADFSAGRVDLFVGELNGFIDEPFLGVGASGMKERRLVSLGRVVATHNELSRLLSEHGILGVIILLILIFKPFDMRTANRYNYFFYAFLIFWFATINHSAMRIAAPGFIYALALLNIRYEKRPLRRKRLVTKR</sequence>
<accession>A0ABU5ELF3</accession>
<dbReference type="PANTHER" id="PTHR37422">
    <property type="entry name" value="TEICHURONIC ACID BIOSYNTHESIS PROTEIN TUAE"/>
    <property type="match status" value="1"/>
</dbReference>
<feature type="domain" description="O-antigen ligase-related" evidence="6">
    <location>
        <begin position="236"/>
        <end position="384"/>
    </location>
</feature>
<keyword evidence="7" id="KW-0436">Ligase</keyword>
<feature type="transmembrane region" description="Helical" evidence="5">
    <location>
        <begin position="161"/>
        <end position="180"/>
    </location>
</feature>
<dbReference type="InterPro" id="IPR051533">
    <property type="entry name" value="WaaL-like"/>
</dbReference>
<feature type="transmembrane region" description="Helical" evidence="5">
    <location>
        <begin position="79"/>
        <end position="96"/>
    </location>
</feature>
<feature type="transmembrane region" description="Helical" evidence="5">
    <location>
        <begin position="252"/>
        <end position="269"/>
    </location>
</feature>
<feature type="transmembrane region" description="Helical" evidence="5">
    <location>
        <begin position="421"/>
        <end position="437"/>
    </location>
</feature>
<gene>
    <name evidence="7" type="ORF">SNF14_07385</name>
</gene>
<feature type="transmembrane region" description="Helical" evidence="5">
    <location>
        <begin position="278"/>
        <end position="297"/>
    </location>
</feature>
<dbReference type="InterPro" id="IPR007016">
    <property type="entry name" value="O-antigen_ligase-rel_domated"/>
</dbReference>
<evidence type="ECO:0000256" key="3">
    <source>
        <dbReference type="ARBA" id="ARBA00022989"/>
    </source>
</evidence>
<dbReference type="GO" id="GO:0016874">
    <property type="term" value="F:ligase activity"/>
    <property type="evidence" value="ECO:0007669"/>
    <property type="project" value="UniProtKB-KW"/>
</dbReference>
<evidence type="ECO:0000256" key="5">
    <source>
        <dbReference type="SAM" id="Phobius"/>
    </source>
</evidence>
<dbReference type="PANTHER" id="PTHR37422:SF17">
    <property type="entry name" value="O-ANTIGEN LIGASE"/>
    <property type="match status" value="1"/>
</dbReference>
<dbReference type="EMBL" id="JAXDAE010000006">
    <property type="protein sequence ID" value="MDY2587157.1"/>
    <property type="molecule type" value="Genomic_DNA"/>
</dbReference>
<comment type="subcellular location">
    <subcellularLocation>
        <location evidence="1">Membrane</location>
        <topology evidence="1">Multi-pass membrane protein</topology>
    </subcellularLocation>
</comment>
<keyword evidence="4 5" id="KW-0472">Membrane</keyword>
<feature type="transmembrane region" description="Helical" evidence="5">
    <location>
        <begin position="51"/>
        <end position="67"/>
    </location>
</feature>
<keyword evidence="3 5" id="KW-1133">Transmembrane helix</keyword>
<reference evidence="7 8" key="1">
    <citation type="submission" date="2023-11" db="EMBL/GenBank/DDBJ databases">
        <title>Winogradskyella pelagius sp. nov., isolated from coastal sediment.</title>
        <authorList>
            <person name="Li F."/>
        </authorList>
    </citation>
    <scope>NUCLEOTIDE SEQUENCE [LARGE SCALE GENOMIC DNA]</scope>
    <source>
        <strain evidence="7 8">KCTC 23502</strain>
    </source>
</reference>
<evidence type="ECO:0000256" key="2">
    <source>
        <dbReference type="ARBA" id="ARBA00022692"/>
    </source>
</evidence>
<proteinExistence type="predicted"/>
<evidence type="ECO:0000259" key="6">
    <source>
        <dbReference type="Pfam" id="PF04932"/>
    </source>
</evidence>
<evidence type="ECO:0000313" key="8">
    <source>
        <dbReference type="Proteomes" id="UP001285855"/>
    </source>
</evidence>
<evidence type="ECO:0000256" key="1">
    <source>
        <dbReference type="ARBA" id="ARBA00004141"/>
    </source>
</evidence>
<keyword evidence="2 5" id="KW-0812">Transmembrane</keyword>
<feature type="transmembrane region" description="Helical" evidence="5">
    <location>
        <begin position="368"/>
        <end position="387"/>
    </location>
</feature>
<feature type="transmembrane region" description="Helical" evidence="5">
    <location>
        <begin position="399"/>
        <end position="415"/>
    </location>
</feature>
<evidence type="ECO:0000313" key="7">
    <source>
        <dbReference type="EMBL" id="MDY2587157.1"/>
    </source>
</evidence>